<evidence type="ECO:0000256" key="1">
    <source>
        <dbReference type="SAM" id="MobiDB-lite"/>
    </source>
</evidence>
<gene>
    <name evidence="3" type="ORF">K0O64_13545</name>
</gene>
<keyword evidence="2" id="KW-0812">Transmembrane</keyword>
<feature type="transmembrane region" description="Helical" evidence="2">
    <location>
        <begin position="6"/>
        <end position="25"/>
    </location>
</feature>
<organism evidence="3 4">
    <name type="scientific">Mycolicibacterium pallens</name>
    <dbReference type="NCBI Taxonomy" id="370524"/>
    <lineage>
        <taxon>Bacteria</taxon>
        <taxon>Bacillati</taxon>
        <taxon>Actinomycetota</taxon>
        <taxon>Actinomycetes</taxon>
        <taxon>Mycobacteriales</taxon>
        <taxon>Mycobacteriaceae</taxon>
        <taxon>Mycolicibacterium</taxon>
    </lineage>
</organism>
<sequence length="103" mass="10414">MSTGHLIGYAGGLAVALGVGAAVILNAPAASADASSATSTSSGHSGTAKTARVTQRTNTVASMRRAPTRKASAPTPSATLPAQRMRGEQLPVRFGRRRRSATP</sequence>
<evidence type="ECO:0000313" key="4">
    <source>
        <dbReference type="Proteomes" id="UP000825367"/>
    </source>
</evidence>
<dbReference type="Proteomes" id="UP000825367">
    <property type="component" value="Chromosome"/>
</dbReference>
<feature type="region of interest" description="Disordered" evidence="1">
    <location>
        <begin position="30"/>
        <end position="103"/>
    </location>
</feature>
<protein>
    <submittedName>
        <fullName evidence="3">Uncharacterized protein</fullName>
    </submittedName>
</protein>
<feature type="compositionally biased region" description="Low complexity" evidence="1">
    <location>
        <begin position="71"/>
        <end position="82"/>
    </location>
</feature>
<dbReference type="RefSeq" id="WP_125477435.1">
    <property type="nucleotide sequence ID" value="NZ_BAAAVX010000042.1"/>
</dbReference>
<keyword evidence="2" id="KW-0472">Membrane</keyword>
<evidence type="ECO:0000313" key="3">
    <source>
        <dbReference type="EMBL" id="QYL19414.1"/>
    </source>
</evidence>
<keyword evidence="2" id="KW-1133">Transmembrane helix</keyword>
<accession>A0ABX8VUU5</accession>
<evidence type="ECO:0000256" key="2">
    <source>
        <dbReference type="SAM" id="Phobius"/>
    </source>
</evidence>
<feature type="compositionally biased region" description="Polar residues" evidence="1">
    <location>
        <begin position="52"/>
        <end position="61"/>
    </location>
</feature>
<name>A0ABX8VUU5_9MYCO</name>
<dbReference type="EMBL" id="CP080333">
    <property type="protein sequence ID" value="QYL19414.1"/>
    <property type="molecule type" value="Genomic_DNA"/>
</dbReference>
<feature type="compositionally biased region" description="Low complexity" evidence="1">
    <location>
        <begin position="30"/>
        <end position="51"/>
    </location>
</feature>
<proteinExistence type="predicted"/>
<reference evidence="3 4" key="1">
    <citation type="submission" date="2021-07" db="EMBL/GenBank/DDBJ databases">
        <title>Whole genome sequencing of non-tuberculosis mycobacteria type-strains.</title>
        <authorList>
            <person name="Igarashi Y."/>
            <person name="Osugi A."/>
            <person name="Mitarai S."/>
        </authorList>
    </citation>
    <scope>NUCLEOTIDE SEQUENCE [LARGE SCALE GENOMIC DNA]</scope>
    <source>
        <strain evidence="3 4">JCM 16370</strain>
    </source>
</reference>
<keyword evidence="4" id="KW-1185">Reference proteome</keyword>
<feature type="compositionally biased region" description="Basic residues" evidence="1">
    <location>
        <begin position="94"/>
        <end position="103"/>
    </location>
</feature>